<dbReference type="PROSITE" id="PS50921">
    <property type="entry name" value="ANTAR"/>
    <property type="match status" value="1"/>
</dbReference>
<accession>A0A9D1W4C0</accession>
<dbReference type="GO" id="GO:0003723">
    <property type="term" value="F:RNA binding"/>
    <property type="evidence" value="ECO:0007669"/>
    <property type="project" value="InterPro"/>
</dbReference>
<protein>
    <submittedName>
        <fullName evidence="2">ANTAR domain-containing protein</fullName>
    </submittedName>
</protein>
<evidence type="ECO:0000313" key="3">
    <source>
        <dbReference type="Proteomes" id="UP000886780"/>
    </source>
</evidence>
<comment type="caution">
    <text evidence="2">The sequence shown here is derived from an EMBL/GenBank/DDBJ whole genome shotgun (WGS) entry which is preliminary data.</text>
</comment>
<dbReference type="SUPFAM" id="SSF52172">
    <property type="entry name" value="CheY-like"/>
    <property type="match status" value="1"/>
</dbReference>
<gene>
    <name evidence="2" type="ORF">IAA28_04600</name>
</gene>
<dbReference type="InterPro" id="IPR036388">
    <property type="entry name" value="WH-like_DNA-bd_sf"/>
</dbReference>
<dbReference type="AlphaFoldDB" id="A0A9D1W4C0"/>
<proteinExistence type="predicted"/>
<evidence type="ECO:0000259" key="1">
    <source>
        <dbReference type="PROSITE" id="PS50921"/>
    </source>
</evidence>
<dbReference type="EMBL" id="DXEU01000079">
    <property type="protein sequence ID" value="HIX52065.1"/>
    <property type="molecule type" value="Genomic_DNA"/>
</dbReference>
<dbReference type="Pfam" id="PF03861">
    <property type="entry name" value="ANTAR"/>
    <property type="match status" value="1"/>
</dbReference>
<sequence>MANVIVAFSRQENARNIRNILVKSGFHVVSVCTSGAQILSAAEELDRGVVVGGGKFPDMVYGEVCRMLPEEFSMLVVAKAGEFGEDAPENAVFLPMPMKVHDLVSTLEMMMAAQERRWRKRRRVPRKRSTEELEVIGRAKEMLMERNHMTEDEAHRYIQKCSMSNGSSLVETAEMIISLIA</sequence>
<organism evidence="2 3">
    <name type="scientific">Candidatus Lachnoclostridium stercoripullorum</name>
    <dbReference type="NCBI Taxonomy" id="2838635"/>
    <lineage>
        <taxon>Bacteria</taxon>
        <taxon>Bacillati</taxon>
        <taxon>Bacillota</taxon>
        <taxon>Clostridia</taxon>
        <taxon>Lachnospirales</taxon>
        <taxon>Lachnospiraceae</taxon>
    </lineage>
</organism>
<feature type="domain" description="ANTAR" evidence="1">
    <location>
        <begin position="116"/>
        <end position="177"/>
    </location>
</feature>
<reference evidence="2" key="1">
    <citation type="journal article" date="2021" name="PeerJ">
        <title>Extensive microbial diversity within the chicken gut microbiome revealed by metagenomics and culture.</title>
        <authorList>
            <person name="Gilroy R."/>
            <person name="Ravi A."/>
            <person name="Getino M."/>
            <person name="Pursley I."/>
            <person name="Horton D.L."/>
            <person name="Alikhan N.F."/>
            <person name="Baker D."/>
            <person name="Gharbi K."/>
            <person name="Hall N."/>
            <person name="Watson M."/>
            <person name="Adriaenssens E.M."/>
            <person name="Foster-Nyarko E."/>
            <person name="Jarju S."/>
            <person name="Secka A."/>
            <person name="Antonio M."/>
            <person name="Oren A."/>
            <person name="Chaudhuri R.R."/>
            <person name="La Ragione R."/>
            <person name="Hildebrand F."/>
            <person name="Pallen M.J."/>
        </authorList>
    </citation>
    <scope>NUCLEOTIDE SEQUENCE</scope>
    <source>
        <strain evidence="2">ChiGjej4B4-12881</strain>
    </source>
</reference>
<evidence type="ECO:0000313" key="2">
    <source>
        <dbReference type="EMBL" id="HIX52065.1"/>
    </source>
</evidence>
<dbReference type="Proteomes" id="UP000886780">
    <property type="component" value="Unassembled WGS sequence"/>
</dbReference>
<dbReference type="SMART" id="SM01012">
    <property type="entry name" value="ANTAR"/>
    <property type="match status" value="1"/>
</dbReference>
<dbReference type="InterPro" id="IPR005561">
    <property type="entry name" value="ANTAR"/>
</dbReference>
<dbReference type="InterPro" id="IPR011006">
    <property type="entry name" value="CheY-like_superfamily"/>
</dbReference>
<name>A0A9D1W4C0_9FIRM</name>
<dbReference type="Gene3D" id="1.10.10.10">
    <property type="entry name" value="Winged helix-like DNA-binding domain superfamily/Winged helix DNA-binding domain"/>
    <property type="match status" value="1"/>
</dbReference>
<reference evidence="2" key="2">
    <citation type="submission" date="2021-04" db="EMBL/GenBank/DDBJ databases">
        <authorList>
            <person name="Gilroy R."/>
        </authorList>
    </citation>
    <scope>NUCLEOTIDE SEQUENCE</scope>
    <source>
        <strain evidence="2">ChiGjej4B4-12881</strain>
    </source>
</reference>